<dbReference type="KEGG" id="gsb:GSUB_08350"/>
<dbReference type="EMBL" id="CP010311">
    <property type="protein sequence ID" value="AJF06563.1"/>
    <property type="molecule type" value="Genomic_DNA"/>
</dbReference>
<organism evidence="1 2">
    <name type="scientific">Geoalkalibacter subterraneus</name>
    <dbReference type="NCBI Taxonomy" id="483547"/>
    <lineage>
        <taxon>Bacteria</taxon>
        <taxon>Pseudomonadati</taxon>
        <taxon>Thermodesulfobacteriota</taxon>
        <taxon>Desulfuromonadia</taxon>
        <taxon>Desulfuromonadales</taxon>
        <taxon>Geoalkalibacteraceae</taxon>
        <taxon>Geoalkalibacter</taxon>
    </lineage>
</organism>
<dbReference type="AlphaFoldDB" id="A0A0B5FGV8"/>
<dbReference type="Proteomes" id="UP000035036">
    <property type="component" value="Chromosome"/>
</dbReference>
<name>A0A0B5FGV8_9BACT</name>
<sequence length="100" mass="11339">MKMRRYFFGFALLLLFIVPVGPLSAMVVPQGTLDAIHAERREVVIDRQNYSLAEDVRIYLESDPEQTLELSALRGGQKVVYDLSYPSGQSPRIKVLVIQD</sequence>
<reference evidence="1 2" key="1">
    <citation type="journal article" date="2015" name="Genome Announc.">
        <title>Genomes of Geoalkalibacter ferrihydriticus Z-0531T and Geoalkalibacter subterraneus Red1T, Two Haloalkaliphilic Metal-Reducing Deltaproteobacteria.</title>
        <authorList>
            <person name="Badalamenti J.P."/>
            <person name="Krajmalnik-Brown R."/>
            <person name="Torres C.I."/>
            <person name="Bond D.R."/>
        </authorList>
    </citation>
    <scope>NUCLEOTIDE SEQUENCE [LARGE SCALE GENOMIC DNA]</scope>
    <source>
        <strain evidence="1 2">Red1</strain>
    </source>
</reference>
<proteinExistence type="predicted"/>
<evidence type="ECO:0000313" key="1">
    <source>
        <dbReference type="EMBL" id="AJF06563.1"/>
    </source>
</evidence>
<keyword evidence="2" id="KW-1185">Reference proteome</keyword>
<dbReference type="HOGENOM" id="CLU_2301818_0_0_7"/>
<evidence type="ECO:0000313" key="2">
    <source>
        <dbReference type="Proteomes" id="UP000035036"/>
    </source>
</evidence>
<protein>
    <submittedName>
        <fullName evidence="1">Uncharacterized protein</fullName>
    </submittedName>
</protein>
<accession>A0A0B5FGV8</accession>
<gene>
    <name evidence="1" type="ORF">GSUB_08350</name>
</gene>